<protein>
    <submittedName>
        <fullName evidence="1">Uncharacterized protein</fullName>
    </submittedName>
</protein>
<accession>A0A0P6GCR7</accession>
<sequence>MYLNNNRAKSHFPFRRTETASVAVDFVISPMLFGDPEPCNRREVQELFGQVLVNPSDSCCSTPLTS</sequence>
<keyword evidence="3" id="KW-1185">Reference proteome</keyword>
<proteinExistence type="predicted"/>
<dbReference type="EMBL" id="LRGB01000512">
    <property type="protein sequence ID" value="KZS18593.1"/>
    <property type="molecule type" value="Genomic_DNA"/>
</dbReference>
<gene>
    <name evidence="2" type="ORF">APZ42_015134</name>
</gene>
<reference evidence="2 3" key="2">
    <citation type="submission" date="2016-03" db="EMBL/GenBank/DDBJ databases">
        <title>EvidentialGene: Evidence-directed Construction of Genes on Genomes.</title>
        <authorList>
            <person name="Gilbert D.G."/>
            <person name="Choi J.-H."/>
            <person name="Mockaitis K."/>
            <person name="Colbourne J."/>
            <person name="Pfrender M."/>
        </authorList>
    </citation>
    <scope>NUCLEOTIDE SEQUENCE [LARGE SCALE GENOMIC DNA]</scope>
    <source>
        <strain evidence="2 3">Xinb3</strain>
        <tissue evidence="2">Complete organism</tissue>
    </source>
</reference>
<dbReference type="Proteomes" id="UP000076858">
    <property type="component" value="Unassembled WGS sequence"/>
</dbReference>
<evidence type="ECO:0000313" key="2">
    <source>
        <dbReference type="EMBL" id="KZS18593.1"/>
    </source>
</evidence>
<dbReference type="EMBL" id="GDIQ01036682">
    <property type="protein sequence ID" value="JAN58055.1"/>
    <property type="molecule type" value="Transcribed_RNA"/>
</dbReference>
<dbReference type="AlphaFoldDB" id="A0A0P6GCR7"/>
<name>A0A0P6GCR7_9CRUS</name>
<organism evidence="1">
    <name type="scientific">Daphnia magna</name>
    <dbReference type="NCBI Taxonomy" id="35525"/>
    <lineage>
        <taxon>Eukaryota</taxon>
        <taxon>Metazoa</taxon>
        <taxon>Ecdysozoa</taxon>
        <taxon>Arthropoda</taxon>
        <taxon>Crustacea</taxon>
        <taxon>Branchiopoda</taxon>
        <taxon>Diplostraca</taxon>
        <taxon>Cladocera</taxon>
        <taxon>Anomopoda</taxon>
        <taxon>Daphniidae</taxon>
        <taxon>Daphnia</taxon>
    </lineage>
</organism>
<reference evidence="1" key="1">
    <citation type="submission" date="2015-10" db="EMBL/GenBank/DDBJ databases">
        <title>EvidentialGene: Evidence-directed Construction of Complete mRNA Transcriptomes without Genomes.</title>
        <authorList>
            <person name="Gilbert D.G."/>
        </authorList>
    </citation>
    <scope>NUCLEOTIDE SEQUENCE</scope>
</reference>
<evidence type="ECO:0000313" key="1">
    <source>
        <dbReference type="EMBL" id="JAN58055.1"/>
    </source>
</evidence>
<evidence type="ECO:0000313" key="3">
    <source>
        <dbReference type="Proteomes" id="UP000076858"/>
    </source>
</evidence>